<feature type="transmembrane region" description="Helical" evidence="2">
    <location>
        <begin position="439"/>
        <end position="458"/>
    </location>
</feature>
<dbReference type="AlphaFoldDB" id="A0A9Q0MYS3"/>
<dbReference type="PANTHER" id="PTHR11360:SF8">
    <property type="entry name" value="BCDNA.LD28120-RELATED"/>
    <property type="match status" value="1"/>
</dbReference>
<feature type="transmembrane region" description="Helical" evidence="2">
    <location>
        <begin position="71"/>
        <end position="91"/>
    </location>
</feature>
<accession>A0A9Q0MYS3</accession>
<dbReference type="OrthoDB" id="410267at2759"/>
<dbReference type="GO" id="GO:0008028">
    <property type="term" value="F:monocarboxylic acid transmembrane transporter activity"/>
    <property type="evidence" value="ECO:0007669"/>
    <property type="project" value="TreeGrafter"/>
</dbReference>
<organism evidence="3 4">
    <name type="scientific">Pseudolycoriella hygida</name>
    <dbReference type="NCBI Taxonomy" id="35572"/>
    <lineage>
        <taxon>Eukaryota</taxon>
        <taxon>Metazoa</taxon>
        <taxon>Ecdysozoa</taxon>
        <taxon>Arthropoda</taxon>
        <taxon>Hexapoda</taxon>
        <taxon>Insecta</taxon>
        <taxon>Pterygota</taxon>
        <taxon>Neoptera</taxon>
        <taxon>Endopterygota</taxon>
        <taxon>Diptera</taxon>
        <taxon>Nematocera</taxon>
        <taxon>Sciaroidea</taxon>
        <taxon>Sciaridae</taxon>
        <taxon>Pseudolycoriella</taxon>
    </lineage>
</organism>
<reference evidence="3" key="1">
    <citation type="submission" date="2022-07" db="EMBL/GenBank/DDBJ databases">
        <authorList>
            <person name="Trinca V."/>
            <person name="Uliana J.V.C."/>
            <person name="Torres T.T."/>
            <person name="Ward R.J."/>
            <person name="Monesi N."/>
        </authorList>
    </citation>
    <scope>NUCLEOTIDE SEQUENCE</scope>
    <source>
        <strain evidence="3">HSMRA1968</strain>
        <tissue evidence="3">Whole embryos</tissue>
    </source>
</reference>
<feature type="non-terminal residue" evidence="3">
    <location>
        <position position="1"/>
    </location>
</feature>
<keyword evidence="2" id="KW-0472">Membrane</keyword>
<feature type="transmembrane region" description="Helical" evidence="2">
    <location>
        <begin position="464"/>
        <end position="484"/>
    </location>
</feature>
<feature type="region of interest" description="Disordered" evidence="1">
    <location>
        <begin position="240"/>
        <end position="278"/>
    </location>
</feature>
<proteinExistence type="predicted"/>
<comment type="caution">
    <text evidence="3">The sequence shown here is derived from an EMBL/GenBank/DDBJ whole genome shotgun (WGS) entry which is preliminary data.</text>
</comment>
<feature type="compositionally biased region" description="Basic and acidic residues" evidence="1">
    <location>
        <begin position="240"/>
        <end position="255"/>
    </location>
</feature>
<dbReference type="PANTHER" id="PTHR11360">
    <property type="entry name" value="MONOCARBOXYLATE TRANSPORTER"/>
    <property type="match status" value="1"/>
</dbReference>
<dbReference type="InterPro" id="IPR050327">
    <property type="entry name" value="Proton-linked_MCT"/>
</dbReference>
<name>A0A9Q0MYS3_9DIPT</name>
<gene>
    <name evidence="3" type="primary">SLC16A14</name>
    <name evidence="3" type="ORF">Bhyg_13107</name>
</gene>
<keyword evidence="4" id="KW-1185">Reference proteome</keyword>
<evidence type="ECO:0000256" key="1">
    <source>
        <dbReference type="SAM" id="MobiDB-lite"/>
    </source>
</evidence>
<dbReference type="EMBL" id="WJQU01000003">
    <property type="protein sequence ID" value="KAJ6640357.1"/>
    <property type="molecule type" value="Genomic_DNA"/>
</dbReference>
<feature type="transmembrane region" description="Helical" evidence="2">
    <location>
        <begin position="97"/>
        <end position="117"/>
    </location>
</feature>
<dbReference type="SUPFAM" id="SSF103473">
    <property type="entry name" value="MFS general substrate transporter"/>
    <property type="match status" value="2"/>
</dbReference>
<protein>
    <submittedName>
        <fullName evidence="3">Monocarboxylate transporter 14</fullName>
    </submittedName>
</protein>
<dbReference type="Proteomes" id="UP001151699">
    <property type="component" value="Chromosome X"/>
</dbReference>
<sequence>LSAFPMLQQFGLLFRDRLTTIGLSASEITTIINLNSCLTSCAGLGVGINASANSLAVNTYFKEKRRIATGITWTTTGLGPIIFPILIAYFIPEFGVQGTVMIYGGIALNAIVCSLIFHPVKWHIKNNNMDTEITTATGKQCEFCLTSIRKNQSVFSSQYLYNSDHHNMTGYEIIDPGTPMMPNANDGWFSRKPSFCGSAISLTSNRTTRGNSRIPSSQNLLISNKTSYVNLGALSKDGKTMKDGYEKVNTDDKPAVEQPVQGTPQSRKKSSSKSEKREKLKEIFNAIKIDEAPAEDCPSYKAPQDLTKNNFKLLQNKPFINNDTLFINKTSDCTTVQEAALIDDKDDSSTRHGSISKRLSQSEKKQSIFDDLKYLNDNHSGLSTKNQLTPFLVAHFRTYKAVIAASCWIGLNKGLRTVFMALVIPSYVPLSRLPAATGLQLLFAGIFYFVVGPLIGVIRDATNYTVTLHFLNTFTYLTVFFWGLEKYFEVHKEKKKNENVL</sequence>
<keyword evidence="2" id="KW-1133">Transmembrane helix</keyword>
<keyword evidence="2" id="KW-0812">Transmembrane</keyword>
<evidence type="ECO:0000256" key="2">
    <source>
        <dbReference type="SAM" id="Phobius"/>
    </source>
</evidence>
<dbReference type="Gene3D" id="1.20.1250.20">
    <property type="entry name" value="MFS general substrate transporter like domains"/>
    <property type="match status" value="1"/>
</dbReference>
<evidence type="ECO:0000313" key="4">
    <source>
        <dbReference type="Proteomes" id="UP001151699"/>
    </source>
</evidence>
<evidence type="ECO:0000313" key="3">
    <source>
        <dbReference type="EMBL" id="KAJ6640357.1"/>
    </source>
</evidence>
<dbReference type="InterPro" id="IPR036259">
    <property type="entry name" value="MFS_trans_sf"/>
</dbReference>